<protein>
    <submittedName>
        <fullName evidence="3">Uncharacterized protein</fullName>
    </submittedName>
</protein>
<organism evidence="3 4">
    <name type="scientific">Kribbella antiqua</name>
    <dbReference type="NCBI Taxonomy" id="2512217"/>
    <lineage>
        <taxon>Bacteria</taxon>
        <taxon>Bacillati</taxon>
        <taxon>Actinomycetota</taxon>
        <taxon>Actinomycetes</taxon>
        <taxon>Propionibacteriales</taxon>
        <taxon>Kribbellaceae</taxon>
        <taxon>Kribbella</taxon>
    </lineage>
</organism>
<dbReference type="EMBL" id="SLWR01000013">
    <property type="protein sequence ID" value="TCO42589.1"/>
    <property type="molecule type" value="Genomic_DNA"/>
</dbReference>
<keyword evidence="2" id="KW-0812">Transmembrane</keyword>
<dbReference type="RefSeq" id="WP_132155522.1">
    <property type="nucleotide sequence ID" value="NZ_SLWR01000013.1"/>
</dbReference>
<feature type="region of interest" description="Disordered" evidence="1">
    <location>
        <begin position="71"/>
        <end position="96"/>
    </location>
</feature>
<dbReference type="AlphaFoldDB" id="A0A4R2IFJ0"/>
<sequence>MNNLNDTLPGLMHRATENLEPVSTDLLERSLQQGIRLRRRRTTILSITGASAVLATAGLIVGGTQLFGSPSGAAVAGTTSPSAKASAAKPTAKPVTPKQTLATLKSLVAGPGRTLSKPESWGETDFAAAAYVVDDGKGASRVEVFVAGGNMQDPCAEPGAKCTVRSDGSKLFTATEQPEYTDGRQDEYGVVNNYVVLTYKDGRQISLTSYNGPAEKDAQHTRPKPLFTVAQLAALAENKAWKFPPASVSKGFEGSKALEEKKLGKTTK</sequence>
<feature type="transmembrane region" description="Helical" evidence="2">
    <location>
        <begin position="42"/>
        <end position="61"/>
    </location>
</feature>
<feature type="region of interest" description="Disordered" evidence="1">
    <location>
        <begin position="245"/>
        <end position="268"/>
    </location>
</feature>
<name>A0A4R2IFJ0_9ACTN</name>
<evidence type="ECO:0000313" key="3">
    <source>
        <dbReference type="EMBL" id="TCO42589.1"/>
    </source>
</evidence>
<keyword evidence="4" id="KW-1185">Reference proteome</keyword>
<comment type="caution">
    <text evidence="3">The sequence shown here is derived from an EMBL/GenBank/DDBJ whole genome shotgun (WGS) entry which is preliminary data.</text>
</comment>
<feature type="compositionally biased region" description="Basic and acidic residues" evidence="1">
    <location>
        <begin position="256"/>
        <end position="268"/>
    </location>
</feature>
<gene>
    <name evidence="3" type="ORF">EV646_113211</name>
</gene>
<feature type="compositionally biased region" description="Low complexity" evidence="1">
    <location>
        <begin position="78"/>
        <end position="96"/>
    </location>
</feature>
<evidence type="ECO:0000313" key="4">
    <source>
        <dbReference type="Proteomes" id="UP000295573"/>
    </source>
</evidence>
<proteinExistence type="predicted"/>
<reference evidence="3 4" key="1">
    <citation type="journal article" date="2015" name="Stand. Genomic Sci.">
        <title>Genomic Encyclopedia of Bacterial and Archaeal Type Strains, Phase III: the genomes of soil and plant-associated and newly described type strains.</title>
        <authorList>
            <person name="Whitman W.B."/>
            <person name="Woyke T."/>
            <person name="Klenk H.P."/>
            <person name="Zhou Y."/>
            <person name="Lilburn T.G."/>
            <person name="Beck B.J."/>
            <person name="De Vos P."/>
            <person name="Vandamme P."/>
            <person name="Eisen J.A."/>
            <person name="Garrity G."/>
            <person name="Hugenholtz P."/>
            <person name="Kyrpides N.C."/>
        </authorList>
    </citation>
    <scope>NUCLEOTIDE SEQUENCE [LARGE SCALE GENOMIC DNA]</scope>
    <source>
        <strain evidence="3 4">VKM Ac-2541</strain>
    </source>
</reference>
<accession>A0A4R2IFJ0</accession>
<evidence type="ECO:0000256" key="2">
    <source>
        <dbReference type="SAM" id="Phobius"/>
    </source>
</evidence>
<dbReference type="Proteomes" id="UP000295573">
    <property type="component" value="Unassembled WGS sequence"/>
</dbReference>
<keyword evidence="2" id="KW-0472">Membrane</keyword>
<dbReference type="OrthoDB" id="3826646at2"/>
<evidence type="ECO:0000256" key="1">
    <source>
        <dbReference type="SAM" id="MobiDB-lite"/>
    </source>
</evidence>
<keyword evidence="2" id="KW-1133">Transmembrane helix</keyword>